<evidence type="ECO:0000259" key="2">
    <source>
        <dbReference type="Pfam" id="PF08547"/>
    </source>
</evidence>
<dbReference type="Pfam" id="PF08547">
    <property type="entry name" value="CIA30"/>
    <property type="match status" value="1"/>
</dbReference>
<gene>
    <name evidence="3" type="ORF">OEZ60_14865</name>
</gene>
<name>A0ABT2X5R5_9RHOB</name>
<sequence length="195" mass="21556">MEDKRLVSTDASEIIDDLRFDPPLAVTGNGWALISDRVMGGISAGRMSREIVAGREAIRMTGGVSLDNNGGFLQVALDLGDAGGEVDARRWTGIRLEVFGNGEVYNLHLRTSKVRRPWESYRQSFRAPPDWTTVSLPFDSFIPHRTGWPLNLARLRRIGIVAIGREFEADIAISDIRFYAADESDAAEPAPPRSD</sequence>
<dbReference type="SUPFAM" id="SSF49785">
    <property type="entry name" value="Galactose-binding domain-like"/>
    <property type="match status" value="1"/>
</dbReference>
<dbReference type="EMBL" id="JAOVQO010000014">
    <property type="protein sequence ID" value="MCU9849283.1"/>
    <property type="molecule type" value="Genomic_DNA"/>
</dbReference>
<dbReference type="InterPro" id="IPR008979">
    <property type="entry name" value="Galactose-bd-like_sf"/>
</dbReference>
<keyword evidence="4" id="KW-1185">Reference proteome</keyword>
<accession>A0ABT2X5R5</accession>
<comment type="similarity">
    <text evidence="1">Belongs to the CIA30 family.</text>
</comment>
<evidence type="ECO:0000313" key="3">
    <source>
        <dbReference type="EMBL" id="MCU9849283.1"/>
    </source>
</evidence>
<evidence type="ECO:0000256" key="1">
    <source>
        <dbReference type="ARBA" id="ARBA00007884"/>
    </source>
</evidence>
<dbReference type="InterPro" id="IPR039131">
    <property type="entry name" value="NDUFAF1"/>
</dbReference>
<comment type="caution">
    <text evidence="3">The sequence shown here is derived from an EMBL/GenBank/DDBJ whole genome shotgun (WGS) entry which is preliminary data.</text>
</comment>
<feature type="domain" description="NADH:ubiquinone oxidoreductase intermediate-associated protein 30" evidence="2">
    <location>
        <begin position="29"/>
        <end position="165"/>
    </location>
</feature>
<protein>
    <submittedName>
        <fullName evidence="3">CIA30 family protein</fullName>
    </submittedName>
</protein>
<dbReference type="PANTHER" id="PTHR13194:SF19">
    <property type="entry name" value="NAD(P)-BINDING ROSSMANN-FOLD SUPERFAMILY PROTEIN"/>
    <property type="match status" value="1"/>
</dbReference>
<proteinExistence type="inferred from homology"/>
<organism evidence="3 4">
    <name type="scientific">Albidovulum salinarum</name>
    <dbReference type="NCBI Taxonomy" id="2984153"/>
    <lineage>
        <taxon>Bacteria</taxon>
        <taxon>Pseudomonadati</taxon>
        <taxon>Pseudomonadota</taxon>
        <taxon>Alphaproteobacteria</taxon>
        <taxon>Rhodobacterales</taxon>
        <taxon>Paracoccaceae</taxon>
        <taxon>Albidovulum</taxon>
    </lineage>
</organism>
<evidence type="ECO:0000313" key="4">
    <source>
        <dbReference type="Proteomes" id="UP001209535"/>
    </source>
</evidence>
<dbReference type="Proteomes" id="UP001209535">
    <property type="component" value="Unassembled WGS sequence"/>
</dbReference>
<dbReference type="RefSeq" id="WP_263337797.1">
    <property type="nucleotide sequence ID" value="NZ_JAOVQO010000014.1"/>
</dbReference>
<dbReference type="InterPro" id="IPR013857">
    <property type="entry name" value="NADH-UbQ_OxRdtase-assoc_prot30"/>
</dbReference>
<dbReference type="PANTHER" id="PTHR13194">
    <property type="entry name" value="COMPLEX I INTERMEDIATE-ASSOCIATED PROTEIN 30"/>
    <property type="match status" value="1"/>
</dbReference>
<reference evidence="3 4" key="1">
    <citation type="submission" date="2022-10" db="EMBL/GenBank/DDBJ databases">
        <title>Defluviimonas sp. nov., isolated from ocean surface sediments.</title>
        <authorList>
            <person name="He W."/>
            <person name="Wang L."/>
            <person name="Zhang D.-F."/>
        </authorList>
    </citation>
    <scope>NUCLEOTIDE SEQUENCE [LARGE SCALE GENOMIC DNA]</scope>
    <source>
        <strain evidence="3 4">WL0024</strain>
    </source>
</reference>